<dbReference type="Proteomes" id="UP001156601">
    <property type="component" value="Unassembled WGS sequence"/>
</dbReference>
<dbReference type="AlphaFoldDB" id="A0AA37SZB1"/>
<name>A0AA37SZB1_9ALTE</name>
<gene>
    <name evidence="2" type="ORF">GCM10007852_33710</name>
</gene>
<dbReference type="RefSeq" id="WP_284218869.1">
    <property type="nucleotide sequence ID" value="NZ_BSOT01000009.1"/>
</dbReference>
<keyword evidence="3" id="KW-1185">Reference proteome</keyword>
<protein>
    <recommendedName>
        <fullName evidence="4">DUF2059 domain-containing protein</fullName>
    </recommendedName>
</protein>
<dbReference type="EMBL" id="BSOT01000009">
    <property type="protein sequence ID" value="GLR72463.1"/>
    <property type="molecule type" value="Genomic_DNA"/>
</dbReference>
<feature type="chain" id="PRO_5041364554" description="DUF2059 domain-containing protein" evidence="1">
    <location>
        <begin position="23"/>
        <end position="262"/>
    </location>
</feature>
<evidence type="ECO:0008006" key="4">
    <source>
        <dbReference type="Google" id="ProtNLM"/>
    </source>
</evidence>
<reference evidence="2" key="1">
    <citation type="journal article" date="2014" name="Int. J. Syst. Evol. Microbiol.">
        <title>Complete genome sequence of Corynebacterium casei LMG S-19264T (=DSM 44701T), isolated from a smear-ripened cheese.</title>
        <authorList>
            <consortium name="US DOE Joint Genome Institute (JGI-PGF)"/>
            <person name="Walter F."/>
            <person name="Albersmeier A."/>
            <person name="Kalinowski J."/>
            <person name="Ruckert C."/>
        </authorList>
    </citation>
    <scope>NUCLEOTIDE SEQUENCE</scope>
    <source>
        <strain evidence="2">NBRC 110023</strain>
    </source>
</reference>
<comment type="caution">
    <text evidence="2">The sequence shown here is derived from an EMBL/GenBank/DDBJ whole genome shotgun (WGS) entry which is preliminary data.</text>
</comment>
<keyword evidence="1" id="KW-0732">Signal</keyword>
<accession>A0AA37SZB1</accession>
<evidence type="ECO:0000313" key="2">
    <source>
        <dbReference type="EMBL" id="GLR72463.1"/>
    </source>
</evidence>
<evidence type="ECO:0000256" key="1">
    <source>
        <dbReference type="SAM" id="SignalP"/>
    </source>
</evidence>
<sequence length="262" mass="29279">MVSTKRLGAAILLTLFVNPSLAMTDSHKSVVQEPNKNSVVFFKRQVHSNNSVENAVKTLLSRYPEKTAEFVKIAFYTYPDRYKEIIQASVKAQPSFVDDIIKIANELDVSDPTEIISIAVNAEPSYAEIATKAACKYSPEHFNEIVRTAVKNEPDSADQIAQKLVTAYPNKTMDILITTIKEVPYVGKYILDALLAIVQEDDGTSEEMIILTIEQLAEYPDAMDRLVKLAKEYNIEQTRVKDSALKGGIDEQSIAVMIKSHY</sequence>
<proteinExistence type="predicted"/>
<feature type="signal peptide" evidence="1">
    <location>
        <begin position="1"/>
        <end position="22"/>
    </location>
</feature>
<evidence type="ECO:0000313" key="3">
    <source>
        <dbReference type="Proteomes" id="UP001156601"/>
    </source>
</evidence>
<organism evidence="2 3">
    <name type="scientific">Agaribacter marinus</name>
    <dbReference type="NCBI Taxonomy" id="1431249"/>
    <lineage>
        <taxon>Bacteria</taxon>
        <taxon>Pseudomonadati</taxon>
        <taxon>Pseudomonadota</taxon>
        <taxon>Gammaproteobacteria</taxon>
        <taxon>Alteromonadales</taxon>
        <taxon>Alteromonadaceae</taxon>
        <taxon>Agaribacter</taxon>
    </lineage>
</organism>
<reference evidence="2" key="2">
    <citation type="submission" date="2023-01" db="EMBL/GenBank/DDBJ databases">
        <title>Draft genome sequence of Agaribacter marinus strain NBRC 110023.</title>
        <authorList>
            <person name="Sun Q."/>
            <person name="Mori K."/>
        </authorList>
    </citation>
    <scope>NUCLEOTIDE SEQUENCE</scope>
    <source>
        <strain evidence="2">NBRC 110023</strain>
    </source>
</reference>